<evidence type="ECO:0000313" key="3">
    <source>
        <dbReference type="Proteomes" id="UP000823521"/>
    </source>
</evidence>
<name>A0ABS3VX24_MICEH</name>
<feature type="region of interest" description="Disordered" evidence="1">
    <location>
        <begin position="361"/>
        <end position="551"/>
    </location>
</feature>
<reference evidence="2 3" key="1">
    <citation type="submission" date="2019-12" db="EMBL/GenBank/DDBJ databases">
        <title>Whole genome sequencing of endophytic Actinobacterium Micromonospora sp. MPMI6T.</title>
        <authorList>
            <person name="Evv R."/>
            <person name="Podile A.R."/>
        </authorList>
    </citation>
    <scope>NUCLEOTIDE SEQUENCE [LARGE SCALE GENOMIC DNA]</scope>
    <source>
        <strain evidence="2 3">MPMI6</strain>
    </source>
</reference>
<accession>A0ABS3VX24</accession>
<dbReference type="EMBL" id="WVUH01000253">
    <property type="protein sequence ID" value="MBO4209021.1"/>
    <property type="molecule type" value="Genomic_DNA"/>
</dbReference>
<protein>
    <submittedName>
        <fullName evidence="2">Uncharacterized protein</fullName>
    </submittedName>
</protein>
<gene>
    <name evidence="2" type="ORF">GSF22_23910</name>
</gene>
<evidence type="ECO:0000256" key="1">
    <source>
        <dbReference type="SAM" id="MobiDB-lite"/>
    </source>
</evidence>
<proteinExistence type="predicted"/>
<feature type="compositionally biased region" description="Low complexity" evidence="1">
    <location>
        <begin position="524"/>
        <end position="539"/>
    </location>
</feature>
<dbReference type="RefSeq" id="WP_208815998.1">
    <property type="nucleotide sequence ID" value="NZ_WVUH01000253.1"/>
</dbReference>
<feature type="compositionally biased region" description="Low complexity" evidence="1">
    <location>
        <begin position="269"/>
        <end position="278"/>
    </location>
</feature>
<keyword evidence="3" id="KW-1185">Reference proteome</keyword>
<sequence length="551" mass="57185">MGKHVDEVNKWVNAFDDSLAALHKKYGDPLRFESSGDGAAESSPGNADNAAEVLKKVRTGLEELSAALLTEDLDRQGYWQGPAADVFGDTIKVYRGYFAELASMIKLYEVATKDKVAKQHRAALEAFENALNGEGGLRKKWKAVEERHYDRVVFLAGLVDMRENRWNWRWGVIEPVSADVIDAYNEATRQYRAEAEAVYQESATRFAKIWTDLNPVYQSAVVDYKPLPSPDFSTVRARGVDSDKPPAGPDDGAPPPDLPGPDLPGLGGMPDPSGTMPDLGGGGLGDLGAGAGLGGAGLGGAGLGDLGAGGLPDLGAGGLLPGPDGTSGIDVTGNGVPDVNPGGIPLPGGDLPAGSRVVRRPDGSKGIDLNGDGVADVDMDGRAVPEGGAPQESRLVTGPDGRTGYDTNGDGVPDVGFDGRPMSSDPAGSPDPVGRVPGDQVRQVSGGDGATPTISTAAVGGPLGTGYPPPIPPAVGAGAGGTNNERERQTWLQEDEQVWADDHAPISALGRPSDDEDDEDVPDEWAAPPRRPRGAPQRATQGSWPPGRSRG</sequence>
<feature type="compositionally biased region" description="Pro residues" evidence="1">
    <location>
        <begin position="246"/>
        <end position="262"/>
    </location>
</feature>
<evidence type="ECO:0000313" key="2">
    <source>
        <dbReference type="EMBL" id="MBO4209021.1"/>
    </source>
</evidence>
<organism evidence="2 3">
    <name type="scientific">Micromonospora echinofusca</name>
    <dbReference type="NCBI Taxonomy" id="47858"/>
    <lineage>
        <taxon>Bacteria</taxon>
        <taxon>Bacillati</taxon>
        <taxon>Actinomycetota</taxon>
        <taxon>Actinomycetes</taxon>
        <taxon>Micromonosporales</taxon>
        <taxon>Micromonosporaceae</taxon>
        <taxon>Micromonospora</taxon>
    </lineage>
</organism>
<dbReference type="Proteomes" id="UP000823521">
    <property type="component" value="Unassembled WGS sequence"/>
</dbReference>
<feature type="compositionally biased region" description="Acidic residues" evidence="1">
    <location>
        <begin position="514"/>
        <end position="523"/>
    </location>
</feature>
<feature type="region of interest" description="Disordered" evidence="1">
    <location>
        <begin position="233"/>
        <end position="282"/>
    </location>
</feature>
<comment type="caution">
    <text evidence="2">The sequence shown here is derived from an EMBL/GenBank/DDBJ whole genome shotgun (WGS) entry which is preliminary data.</text>
</comment>